<reference evidence="8" key="1">
    <citation type="submission" date="2021-11" db="EMBL/GenBank/DDBJ databases">
        <authorList>
            <person name="Schell T."/>
        </authorList>
    </citation>
    <scope>NUCLEOTIDE SEQUENCE</scope>
    <source>
        <strain evidence="8">M5</strain>
    </source>
</reference>
<keyword evidence="3" id="KW-0547">Nucleotide-binding</keyword>
<keyword evidence="2 6" id="KW-0808">Transferase</keyword>
<dbReference type="GO" id="GO:0046854">
    <property type="term" value="P:phosphatidylinositol phosphate biosynthetic process"/>
    <property type="evidence" value="ECO:0007669"/>
    <property type="project" value="TreeGrafter"/>
</dbReference>
<keyword evidence="4 6" id="KW-0418">Kinase</keyword>
<dbReference type="Pfam" id="PF03770">
    <property type="entry name" value="IPK"/>
    <property type="match status" value="1"/>
</dbReference>
<dbReference type="InterPro" id="IPR005522">
    <property type="entry name" value="IPK"/>
</dbReference>
<sequence>MRIDCSCRQHNGESSIVCNTTVLSSLHLSSTPRSWSRQDILKKSLSTTDLPMSNQRPQRHKTSSDPDHVAADSHFSSGRRRCRSLSLDSLCMKRTLVAMASGWLHGYQSAQPEEMGAVSDEDISSGSSAAASASSQQPQQNQQEQQNRVYTSLSWDSGYNECATDLRDHFSPPSRRLAGTVRMPSVVVSDCSDDPIENGDTVISGNGYYRLSELPSPTLSSHSSSGHDTTHEMDQAENSAASWGWTSSYRTGSSCFLILPGQGSLDDDAALSSSLLSVRRLSDCSSCSSLATLDMEPCCPGPCTAQAPATSFQADPHQPFRLSFDLSPDVAEGGEPTKQEDLSIDDSNSSTKVRYEGYSQSLSGPMDVRGRQNSYGDSSSSSGDDSSWSDWEAETGDQVHQARPPVVKVSAWRKVRSAVQWSPFVQTFRRQRYPWVQLAGHQGNFKLGGERGTILKKLCPKEESCFQLLMKDPLRPFIPSYKGNVTSDDGEKFLVLEDLLGDFRNPSVMDCKLGVRTYLEDELAKAKLKPKLRKDMFEKMLQVDPSAPTAEELQMGGVTKPRYMVWRETISSTASLGFRIEGIRKQDGSSSKDYKTVGSSQQIVSVLNDFVQHHPHALAQYIERLNQLQATLTCSEFFATHELIGTSLLFVHDHNKANIWMIDFAKTHRLPAGVQIDHKSPWRVGNHEDGYLIGLCNLTQLLGQLLVNRDQIDSTNPT</sequence>
<proteinExistence type="inferred from homology"/>
<evidence type="ECO:0000256" key="3">
    <source>
        <dbReference type="ARBA" id="ARBA00022741"/>
    </source>
</evidence>
<keyword evidence="5" id="KW-0067">ATP-binding</keyword>
<dbReference type="PANTHER" id="PTHR12400">
    <property type="entry name" value="INOSITOL POLYPHOSPHATE KINASE"/>
    <property type="match status" value="1"/>
</dbReference>
<dbReference type="GO" id="GO:0000828">
    <property type="term" value="F:inositol hexakisphosphate kinase activity"/>
    <property type="evidence" value="ECO:0007669"/>
    <property type="project" value="TreeGrafter"/>
</dbReference>
<accession>A0A8J2S0T4</accession>
<dbReference type="GO" id="GO:0032958">
    <property type="term" value="P:inositol phosphate biosynthetic process"/>
    <property type="evidence" value="ECO:0007669"/>
    <property type="project" value="InterPro"/>
</dbReference>
<gene>
    <name evidence="8" type="ORF">DGAL_LOCUS16132</name>
</gene>
<evidence type="ECO:0000256" key="7">
    <source>
        <dbReference type="SAM" id="MobiDB-lite"/>
    </source>
</evidence>
<dbReference type="EC" id="2.7.-.-" evidence="6"/>
<feature type="compositionally biased region" description="Low complexity" evidence="7">
    <location>
        <begin position="124"/>
        <end position="146"/>
    </location>
</feature>
<comment type="caution">
    <text evidence="8">The sequence shown here is derived from an EMBL/GenBank/DDBJ whole genome shotgun (WGS) entry which is preliminary data.</text>
</comment>
<protein>
    <recommendedName>
        <fullName evidence="6">Kinase</fullName>
        <ecNumber evidence="6">2.7.-.-</ecNumber>
    </recommendedName>
</protein>
<evidence type="ECO:0000256" key="4">
    <source>
        <dbReference type="ARBA" id="ARBA00022777"/>
    </source>
</evidence>
<evidence type="ECO:0000256" key="5">
    <source>
        <dbReference type="ARBA" id="ARBA00022840"/>
    </source>
</evidence>
<feature type="region of interest" description="Disordered" evidence="7">
    <location>
        <begin position="115"/>
        <end position="148"/>
    </location>
</feature>
<feature type="compositionally biased region" description="Basic and acidic residues" evidence="7">
    <location>
        <begin position="62"/>
        <end position="71"/>
    </location>
</feature>
<dbReference type="GO" id="GO:0005524">
    <property type="term" value="F:ATP binding"/>
    <property type="evidence" value="ECO:0007669"/>
    <property type="project" value="UniProtKB-KW"/>
</dbReference>
<evidence type="ECO:0000256" key="6">
    <source>
        <dbReference type="RuleBase" id="RU363090"/>
    </source>
</evidence>
<feature type="compositionally biased region" description="Polar residues" evidence="7">
    <location>
        <begin position="345"/>
        <end position="363"/>
    </location>
</feature>
<feature type="compositionally biased region" description="Polar residues" evidence="7">
    <location>
        <begin position="46"/>
        <end position="56"/>
    </location>
</feature>
<feature type="region of interest" description="Disordered" evidence="7">
    <location>
        <begin position="314"/>
        <end position="402"/>
    </location>
</feature>
<keyword evidence="9" id="KW-1185">Reference proteome</keyword>
<dbReference type="GO" id="GO:0005737">
    <property type="term" value="C:cytoplasm"/>
    <property type="evidence" value="ECO:0007669"/>
    <property type="project" value="TreeGrafter"/>
</dbReference>
<comment type="similarity">
    <text evidence="1 6">Belongs to the inositol phosphokinase (IPK) family.</text>
</comment>
<dbReference type="FunFam" id="3.30.470.160:FF:000001">
    <property type="entry name" value="Kinase"/>
    <property type="match status" value="1"/>
</dbReference>
<feature type="compositionally biased region" description="Low complexity" evidence="7">
    <location>
        <begin position="376"/>
        <end position="390"/>
    </location>
</feature>
<name>A0A8J2S0T4_9CRUS</name>
<dbReference type="OrthoDB" id="338650at2759"/>
<dbReference type="Gene3D" id="3.30.470.160">
    <property type="entry name" value="Inositol polyphosphate kinase"/>
    <property type="match status" value="1"/>
</dbReference>
<dbReference type="GO" id="GO:0005634">
    <property type="term" value="C:nucleus"/>
    <property type="evidence" value="ECO:0007669"/>
    <property type="project" value="TreeGrafter"/>
</dbReference>
<dbReference type="EMBL" id="CAKKLH010000325">
    <property type="protein sequence ID" value="CAH0112417.1"/>
    <property type="molecule type" value="Genomic_DNA"/>
</dbReference>
<dbReference type="InterPro" id="IPR038286">
    <property type="entry name" value="IPK_sf"/>
</dbReference>
<dbReference type="AlphaFoldDB" id="A0A8J2S0T4"/>
<evidence type="ECO:0000313" key="9">
    <source>
        <dbReference type="Proteomes" id="UP000789390"/>
    </source>
</evidence>
<evidence type="ECO:0000313" key="8">
    <source>
        <dbReference type="EMBL" id="CAH0112417.1"/>
    </source>
</evidence>
<dbReference type="PANTHER" id="PTHR12400:SF97">
    <property type="entry name" value="KINASE"/>
    <property type="match status" value="1"/>
</dbReference>
<evidence type="ECO:0000256" key="2">
    <source>
        <dbReference type="ARBA" id="ARBA00022679"/>
    </source>
</evidence>
<organism evidence="8 9">
    <name type="scientific">Daphnia galeata</name>
    <dbReference type="NCBI Taxonomy" id="27404"/>
    <lineage>
        <taxon>Eukaryota</taxon>
        <taxon>Metazoa</taxon>
        <taxon>Ecdysozoa</taxon>
        <taxon>Arthropoda</taxon>
        <taxon>Crustacea</taxon>
        <taxon>Branchiopoda</taxon>
        <taxon>Diplostraca</taxon>
        <taxon>Cladocera</taxon>
        <taxon>Anomopoda</taxon>
        <taxon>Daphniidae</taxon>
        <taxon>Daphnia</taxon>
    </lineage>
</organism>
<feature type="region of interest" description="Disordered" evidence="7">
    <location>
        <begin position="46"/>
        <end position="75"/>
    </location>
</feature>
<dbReference type="SUPFAM" id="SSF56104">
    <property type="entry name" value="SAICAR synthase-like"/>
    <property type="match status" value="1"/>
</dbReference>
<evidence type="ECO:0000256" key="1">
    <source>
        <dbReference type="ARBA" id="ARBA00007374"/>
    </source>
</evidence>
<dbReference type="Proteomes" id="UP000789390">
    <property type="component" value="Unassembled WGS sequence"/>
</dbReference>